<feature type="transmembrane region" description="Helical" evidence="1">
    <location>
        <begin position="53"/>
        <end position="75"/>
    </location>
</feature>
<reference evidence="2" key="1">
    <citation type="submission" date="2018-05" db="EMBL/GenBank/DDBJ databases">
        <authorList>
            <person name="Lanie J.A."/>
            <person name="Ng W.-L."/>
            <person name="Kazmierczak K.M."/>
            <person name="Andrzejewski T.M."/>
            <person name="Davidsen T.M."/>
            <person name="Wayne K.J."/>
            <person name="Tettelin H."/>
            <person name="Glass J.I."/>
            <person name="Rusch D."/>
            <person name="Podicherti R."/>
            <person name="Tsui H.-C.T."/>
            <person name="Winkler M.E."/>
        </authorList>
    </citation>
    <scope>NUCLEOTIDE SEQUENCE</scope>
</reference>
<name>A0A382MAD3_9ZZZZ</name>
<sequence>MNEFVFTRVIHVLAVALWIGGVTMVTTVLLPASRALASDEETLPLFERIESRFSLQAKVTTLLTGLSGFYMLHILDAWSRYAEPRFWWIHA</sequence>
<accession>A0A382MAD3</accession>
<evidence type="ECO:0000256" key="1">
    <source>
        <dbReference type="SAM" id="Phobius"/>
    </source>
</evidence>
<gene>
    <name evidence="2" type="ORF">METZ01_LOCUS297045</name>
</gene>
<protein>
    <recommendedName>
        <fullName evidence="3">Copper resistance protein D domain-containing protein</fullName>
    </recommendedName>
</protein>
<keyword evidence="1" id="KW-0812">Transmembrane</keyword>
<organism evidence="2">
    <name type="scientific">marine metagenome</name>
    <dbReference type="NCBI Taxonomy" id="408172"/>
    <lineage>
        <taxon>unclassified sequences</taxon>
        <taxon>metagenomes</taxon>
        <taxon>ecological metagenomes</taxon>
    </lineage>
</organism>
<dbReference type="AlphaFoldDB" id="A0A382MAD3"/>
<evidence type="ECO:0000313" key="2">
    <source>
        <dbReference type="EMBL" id="SVC44191.1"/>
    </source>
</evidence>
<proteinExistence type="predicted"/>
<feature type="non-terminal residue" evidence="2">
    <location>
        <position position="91"/>
    </location>
</feature>
<evidence type="ECO:0008006" key="3">
    <source>
        <dbReference type="Google" id="ProtNLM"/>
    </source>
</evidence>
<feature type="transmembrane region" description="Helical" evidence="1">
    <location>
        <begin position="12"/>
        <end position="33"/>
    </location>
</feature>
<keyword evidence="1" id="KW-0472">Membrane</keyword>
<dbReference type="EMBL" id="UINC01091432">
    <property type="protein sequence ID" value="SVC44191.1"/>
    <property type="molecule type" value="Genomic_DNA"/>
</dbReference>
<keyword evidence="1" id="KW-1133">Transmembrane helix</keyword>